<dbReference type="InterPro" id="IPR051533">
    <property type="entry name" value="WaaL-like"/>
</dbReference>
<feature type="transmembrane region" description="Helical" evidence="5">
    <location>
        <begin position="112"/>
        <end position="133"/>
    </location>
</feature>
<dbReference type="GO" id="GO:0016020">
    <property type="term" value="C:membrane"/>
    <property type="evidence" value="ECO:0007669"/>
    <property type="project" value="UniProtKB-SubCell"/>
</dbReference>
<feature type="transmembrane region" description="Helical" evidence="5">
    <location>
        <begin position="303"/>
        <end position="320"/>
    </location>
</feature>
<evidence type="ECO:0000259" key="6">
    <source>
        <dbReference type="Pfam" id="PF04932"/>
    </source>
</evidence>
<evidence type="ECO:0000313" key="8">
    <source>
        <dbReference type="Proteomes" id="UP000276349"/>
    </source>
</evidence>
<protein>
    <recommendedName>
        <fullName evidence="6">O-antigen ligase-related domain-containing protein</fullName>
    </recommendedName>
</protein>
<gene>
    <name evidence="7" type="ORF">EKG35_09465</name>
</gene>
<feature type="domain" description="O-antigen ligase-related" evidence="6">
    <location>
        <begin position="261"/>
        <end position="453"/>
    </location>
</feature>
<comment type="subcellular location">
    <subcellularLocation>
        <location evidence="1">Membrane</location>
        <topology evidence="1">Multi-pass membrane protein</topology>
    </subcellularLocation>
</comment>
<evidence type="ECO:0000256" key="3">
    <source>
        <dbReference type="ARBA" id="ARBA00022989"/>
    </source>
</evidence>
<keyword evidence="4 5" id="KW-0472">Membrane</keyword>
<sequence>MTSFYGEYRDRQKDIISDEEENQVSRANVDKWIFRLFLILIGFMPLIVLGHTKDVISPLVSDVSLLTSGTKGDLFTYYKAFLVLLVTIIAGLLLLIKIFFMNGKIKKTILNYFLGIFTFAIVMSTIFSPNISIALSGQYNRNDGAISWLCYIALMFIAMNINYPKKAVNYIMFSLYPFVFINLYIITMNFTGNDLMQNKWVQTLVSIALPDGSSFSAGSQIVGTLNQWNYMSGMFAILTVMFLVWAIVEGTWIKSIISVIVATLSITVMFMSISTSGFVTLLVMVPIIIVSVIKAVNKIKGTVILALFLLISASVLHVLASENSRVWDESLGFLIKNNPYLEEQAFSKITSSFELGYMNEVSAADNSFVLPVLPERGVSAGTGRLYIWEKTIDVFKDRPIFGYGLDSLMYNFPHFNIDARSGNWDENIITDKPHNIFLGILYGTGLVGFIGFLLLFVSVVVYSVTNLFKKIYIQNIVLVAAVLAYFVQSMFNDSLPGTSAIAWILIGMVFGIHSRKKHYGRNIHE</sequence>
<dbReference type="EMBL" id="RXNR01000022">
    <property type="protein sequence ID" value="RTQ93150.1"/>
    <property type="molecule type" value="Genomic_DNA"/>
</dbReference>
<keyword evidence="8" id="KW-1185">Reference proteome</keyword>
<feature type="transmembrane region" description="Helical" evidence="5">
    <location>
        <begin position="440"/>
        <end position="464"/>
    </location>
</feature>
<dbReference type="PANTHER" id="PTHR37422:SF13">
    <property type="entry name" value="LIPOPOLYSACCHARIDE BIOSYNTHESIS PROTEIN PA4999-RELATED"/>
    <property type="match status" value="1"/>
</dbReference>
<dbReference type="RefSeq" id="WP_126294208.1">
    <property type="nucleotide sequence ID" value="NZ_CP155468.1"/>
</dbReference>
<dbReference type="Pfam" id="PF04932">
    <property type="entry name" value="Wzy_C"/>
    <property type="match status" value="1"/>
</dbReference>
<feature type="transmembrane region" description="Helical" evidence="5">
    <location>
        <begin position="145"/>
        <end position="163"/>
    </location>
</feature>
<feature type="transmembrane region" description="Helical" evidence="5">
    <location>
        <begin position="228"/>
        <end position="248"/>
    </location>
</feature>
<reference evidence="7 8" key="1">
    <citation type="submission" date="2018-12" db="EMBL/GenBank/DDBJ databases">
        <authorList>
            <person name="Yu L."/>
        </authorList>
    </citation>
    <scope>NUCLEOTIDE SEQUENCE [LARGE SCALE GENOMIC DNA]</scope>
    <source>
        <strain evidence="7 8">S5H2222</strain>
    </source>
</reference>
<feature type="transmembrane region" description="Helical" evidence="5">
    <location>
        <begin position="279"/>
        <end position="296"/>
    </location>
</feature>
<dbReference type="PANTHER" id="PTHR37422">
    <property type="entry name" value="TEICHURONIC ACID BIOSYNTHESIS PROTEIN TUAE"/>
    <property type="match status" value="1"/>
</dbReference>
<feature type="transmembrane region" description="Helical" evidence="5">
    <location>
        <begin position="32"/>
        <end position="51"/>
    </location>
</feature>
<evidence type="ECO:0000256" key="4">
    <source>
        <dbReference type="ARBA" id="ARBA00023136"/>
    </source>
</evidence>
<accession>A0A3S0JPS8</accession>
<organism evidence="7 8">
    <name type="scientific">Lysinibacillus telephonicus</name>
    <dbReference type="NCBI Taxonomy" id="1714840"/>
    <lineage>
        <taxon>Bacteria</taxon>
        <taxon>Bacillati</taxon>
        <taxon>Bacillota</taxon>
        <taxon>Bacilli</taxon>
        <taxon>Bacillales</taxon>
        <taxon>Bacillaceae</taxon>
        <taxon>Lysinibacillus</taxon>
    </lineage>
</organism>
<feature type="transmembrane region" description="Helical" evidence="5">
    <location>
        <begin position="471"/>
        <end position="488"/>
    </location>
</feature>
<feature type="transmembrane region" description="Helical" evidence="5">
    <location>
        <begin position="80"/>
        <end position="100"/>
    </location>
</feature>
<feature type="transmembrane region" description="Helical" evidence="5">
    <location>
        <begin position="170"/>
        <end position="190"/>
    </location>
</feature>
<dbReference type="OrthoDB" id="1762823at2"/>
<proteinExistence type="predicted"/>
<feature type="transmembrane region" description="Helical" evidence="5">
    <location>
        <begin position="255"/>
        <end position="273"/>
    </location>
</feature>
<dbReference type="Proteomes" id="UP000276349">
    <property type="component" value="Unassembled WGS sequence"/>
</dbReference>
<evidence type="ECO:0000256" key="5">
    <source>
        <dbReference type="SAM" id="Phobius"/>
    </source>
</evidence>
<feature type="transmembrane region" description="Helical" evidence="5">
    <location>
        <begin position="494"/>
        <end position="512"/>
    </location>
</feature>
<evidence type="ECO:0000313" key="7">
    <source>
        <dbReference type="EMBL" id="RTQ93150.1"/>
    </source>
</evidence>
<evidence type="ECO:0000256" key="2">
    <source>
        <dbReference type="ARBA" id="ARBA00022692"/>
    </source>
</evidence>
<dbReference type="AlphaFoldDB" id="A0A3S0JPS8"/>
<keyword evidence="3 5" id="KW-1133">Transmembrane helix</keyword>
<name>A0A3S0JPS8_9BACI</name>
<dbReference type="InterPro" id="IPR007016">
    <property type="entry name" value="O-antigen_ligase-rel_domated"/>
</dbReference>
<evidence type="ECO:0000256" key="1">
    <source>
        <dbReference type="ARBA" id="ARBA00004141"/>
    </source>
</evidence>
<comment type="caution">
    <text evidence="7">The sequence shown here is derived from an EMBL/GenBank/DDBJ whole genome shotgun (WGS) entry which is preliminary data.</text>
</comment>
<keyword evidence="2 5" id="KW-0812">Transmembrane</keyword>